<keyword evidence="5 10" id="KW-0547">Nucleotide-binding</keyword>
<organism evidence="11 12">
    <name type="scientific">Mesorhizobium plurifarium</name>
    <dbReference type="NCBI Taxonomy" id="69974"/>
    <lineage>
        <taxon>Bacteria</taxon>
        <taxon>Pseudomonadati</taxon>
        <taxon>Pseudomonadota</taxon>
        <taxon>Alphaproteobacteria</taxon>
        <taxon>Hyphomicrobiales</taxon>
        <taxon>Phyllobacteriaceae</taxon>
        <taxon>Mesorhizobium</taxon>
    </lineage>
</organism>
<comment type="similarity">
    <text evidence="2 10">Belongs to the gluconokinase GntK/GntV family.</text>
</comment>
<proteinExistence type="inferred from homology"/>
<dbReference type="Pfam" id="PF01202">
    <property type="entry name" value="SKI"/>
    <property type="match status" value="1"/>
</dbReference>
<sequence length="167" mass="17961">MNDLRTAPAVVVMGVAGCGKTAVGEALAGALGADFIEGDRLHPPENVARMARGEPLTDALREGWLDAMGEHIAASVAGKRKAVAACSALKRTYRERLSRFCPEIIFLYLKIDRETAWRRVANRKGHFMPASLVDSQFATLEEPAADERAVTVDGTRSVAGILKEIVG</sequence>
<protein>
    <recommendedName>
        <fullName evidence="3 10">Gluconokinase</fullName>
        <ecNumber evidence="3 10">2.7.1.12</ecNumber>
    </recommendedName>
</protein>
<dbReference type="InterPro" id="IPR006001">
    <property type="entry name" value="Therm_gnt_kin"/>
</dbReference>
<dbReference type="FunFam" id="3.40.50.300:FF:000522">
    <property type="entry name" value="Gluconokinase"/>
    <property type="match status" value="1"/>
</dbReference>
<dbReference type="NCBIfam" id="TIGR01313">
    <property type="entry name" value="therm_gnt_kin"/>
    <property type="match status" value="1"/>
</dbReference>
<evidence type="ECO:0000256" key="4">
    <source>
        <dbReference type="ARBA" id="ARBA00022679"/>
    </source>
</evidence>
<dbReference type="CDD" id="cd02021">
    <property type="entry name" value="GntK"/>
    <property type="match status" value="1"/>
</dbReference>
<keyword evidence="12" id="KW-1185">Reference proteome</keyword>
<dbReference type="GO" id="GO:0005524">
    <property type="term" value="F:ATP binding"/>
    <property type="evidence" value="ECO:0007669"/>
    <property type="project" value="UniProtKB-KW"/>
</dbReference>
<keyword evidence="4 10" id="KW-0808">Transferase</keyword>
<evidence type="ECO:0000256" key="5">
    <source>
        <dbReference type="ARBA" id="ARBA00022741"/>
    </source>
</evidence>
<reference evidence="12" key="1">
    <citation type="submission" date="2014-08" db="EMBL/GenBank/DDBJ databases">
        <authorList>
            <person name="Moulin L."/>
        </authorList>
    </citation>
    <scope>NUCLEOTIDE SEQUENCE [LARGE SCALE GENOMIC DNA]</scope>
</reference>
<keyword evidence="7 10" id="KW-0067">ATP-binding</keyword>
<dbReference type="SUPFAM" id="SSF52540">
    <property type="entry name" value="P-loop containing nucleoside triphosphate hydrolases"/>
    <property type="match status" value="1"/>
</dbReference>
<dbReference type="EMBL" id="CCMZ01000056">
    <property type="protein sequence ID" value="CDX27096.1"/>
    <property type="molecule type" value="Genomic_DNA"/>
</dbReference>
<dbReference type="AlphaFoldDB" id="A0A090EGD3"/>
<dbReference type="GO" id="GO:0046316">
    <property type="term" value="F:gluconokinase activity"/>
    <property type="evidence" value="ECO:0007669"/>
    <property type="project" value="UniProtKB-EC"/>
</dbReference>
<dbReference type="Gene3D" id="3.40.50.300">
    <property type="entry name" value="P-loop containing nucleotide triphosphate hydrolases"/>
    <property type="match status" value="1"/>
</dbReference>
<dbReference type="STRING" id="69974.MPLDJ20_150456"/>
<comment type="catalytic activity">
    <reaction evidence="9 10">
        <text>D-gluconate + ATP = 6-phospho-D-gluconate + ADP + H(+)</text>
        <dbReference type="Rhea" id="RHEA:19433"/>
        <dbReference type="ChEBI" id="CHEBI:15378"/>
        <dbReference type="ChEBI" id="CHEBI:18391"/>
        <dbReference type="ChEBI" id="CHEBI:30616"/>
        <dbReference type="ChEBI" id="CHEBI:58759"/>
        <dbReference type="ChEBI" id="CHEBI:456216"/>
        <dbReference type="EC" id="2.7.1.12"/>
    </reaction>
</comment>
<evidence type="ECO:0000256" key="3">
    <source>
        <dbReference type="ARBA" id="ARBA00012054"/>
    </source>
</evidence>
<dbReference type="Proteomes" id="UP000045285">
    <property type="component" value="Unassembled WGS sequence"/>
</dbReference>
<accession>A0A090EGD3</accession>
<dbReference type="PROSITE" id="PS51257">
    <property type="entry name" value="PROKAR_LIPOPROTEIN"/>
    <property type="match status" value="1"/>
</dbReference>
<dbReference type="GO" id="GO:0019521">
    <property type="term" value="P:D-gluconate metabolic process"/>
    <property type="evidence" value="ECO:0007669"/>
    <property type="project" value="UniProtKB-KW"/>
</dbReference>
<evidence type="ECO:0000256" key="8">
    <source>
        <dbReference type="ARBA" id="ARBA00023064"/>
    </source>
</evidence>
<evidence type="ECO:0000256" key="6">
    <source>
        <dbReference type="ARBA" id="ARBA00022777"/>
    </source>
</evidence>
<evidence type="ECO:0000256" key="9">
    <source>
        <dbReference type="ARBA" id="ARBA00048090"/>
    </source>
</evidence>
<dbReference type="EC" id="2.7.1.12" evidence="3 10"/>
<dbReference type="PANTHER" id="PTHR43442:SF3">
    <property type="entry name" value="GLUCONOKINASE-RELATED"/>
    <property type="match status" value="1"/>
</dbReference>
<evidence type="ECO:0000256" key="7">
    <source>
        <dbReference type="ARBA" id="ARBA00022840"/>
    </source>
</evidence>
<dbReference type="PANTHER" id="PTHR43442">
    <property type="entry name" value="GLUCONOKINASE-RELATED"/>
    <property type="match status" value="1"/>
</dbReference>
<evidence type="ECO:0000256" key="1">
    <source>
        <dbReference type="ARBA" id="ARBA00004761"/>
    </source>
</evidence>
<keyword evidence="6 10" id="KW-0418">Kinase</keyword>
<dbReference type="GO" id="GO:0005737">
    <property type="term" value="C:cytoplasm"/>
    <property type="evidence" value="ECO:0007669"/>
    <property type="project" value="TreeGrafter"/>
</dbReference>
<name>A0A090EGD3_MESPL</name>
<evidence type="ECO:0000256" key="2">
    <source>
        <dbReference type="ARBA" id="ARBA00008420"/>
    </source>
</evidence>
<evidence type="ECO:0000313" key="12">
    <source>
        <dbReference type="Proteomes" id="UP000045285"/>
    </source>
</evidence>
<dbReference type="InterPro" id="IPR031322">
    <property type="entry name" value="Shikimate/glucono_kinase"/>
</dbReference>
<evidence type="ECO:0000313" key="11">
    <source>
        <dbReference type="EMBL" id="CDX27096.1"/>
    </source>
</evidence>
<gene>
    <name evidence="11" type="ORF">MPL3356_60713</name>
</gene>
<keyword evidence="8" id="KW-0311">Gluconate utilization</keyword>
<dbReference type="InterPro" id="IPR027417">
    <property type="entry name" value="P-loop_NTPase"/>
</dbReference>
<comment type="pathway">
    <text evidence="1">Carbohydrate acid metabolism.</text>
</comment>
<evidence type="ECO:0000256" key="10">
    <source>
        <dbReference type="RuleBase" id="RU363066"/>
    </source>
</evidence>